<evidence type="ECO:0000313" key="1">
    <source>
        <dbReference type="EMBL" id="GBN98979.1"/>
    </source>
</evidence>
<dbReference type="AlphaFoldDB" id="A0A4Y2THU2"/>
<organism evidence="1 2">
    <name type="scientific">Araneus ventricosus</name>
    <name type="common">Orbweaver spider</name>
    <name type="synonym">Epeira ventricosa</name>
    <dbReference type="NCBI Taxonomy" id="182803"/>
    <lineage>
        <taxon>Eukaryota</taxon>
        <taxon>Metazoa</taxon>
        <taxon>Ecdysozoa</taxon>
        <taxon>Arthropoda</taxon>
        <taxon>Chelicerata</taxon>
        <taxon>Arachnida</taxon>
        <taxon>Araneae</taxon>
        <taxon>Araneomorphae</taxon>
        <taxon>Entelegynae</taxon>
        <taxon>Araneoidea</taxon>
        <taxon>Araneidae</taxon>
        <taxon>Araneus</taxon>
    </lineage>
</organism>
<proteinExistence type="predicted"/>
<accession>A0A4Y2THU2</accession>
<dbReference type="PANTHER" id="PTHR46888:SF1">
    <property type="entry name" value="RIBONUCLEASE H"/>
    <property type="match status" value="1"/>
</dbReference>
<comment type="caution">
    <text evidence="1">The sequence shown here is derived from an EMBL/GenBank/DDBJ whole genome shotgun (WGS) entry which is preliminary data.</text>
</comment>
<dbReference type="EMBL" id="BGPR01028061">
    <property type="protein sequence ID" value="GBN98979.1"/>
    <property type="molecule type" value="Genomic_DNA"/>
</dbReference>
<reference evidence="1 2" key="1">
    <citation type="journal article" date="2019" name="Sci. Rep.">
        <title>Orb-weaving spider Araneus ventricosus genome elucidates the spidroin gene catalogue.</title>
        <authorList>
            <person name="Kono N."/>
            <person name="Nakamura H."/>
            <person name="Ohtoshi R."/>
            <person name="Moran D.A.P."/>
            <person name="Shinohara A."/>
            <person name="Yoshida Y."/>
            <person name="Fujiwara M."/>
            <person name="Mori M."/>
            <person name="Tomita M."/>
            <person name="Arakawa K."/>
        </authorList>
    </citation>
    <scope>NUCLEOTIDE SEQUENCE [LARGE SCALE GENOMIC DNA]</scope>
</reference>
<protein>
    <submittedName>
        <fullName evidence="1">Uncharacterized protein</fullName>
    </submittedName>
</protein>
<sequence>MKPENFRLKFTQHQRRSGALWKELVFELRNYFEGWIDGLNIKDFKSLKDLMIVDQLKRRVPSDVKDHLLDEWGELVDPLELAGKLDQYESARSNRKLNPVRMADRRPIDRIKPNSPKKENHSKFVEKAEHQFGKNSAPKANWRSEKFERRTVPAGYYCHSKQHLRPNCPQLNKQKELVNRVETSDQAEALFAPYLRKALVNNVKMSISRDTGASIDILSRNHIRPEDFTGETVWVKQPLDLNFTCLPLAKVEIQSPEFGHIVIKAAVIDARLDSGWYLLSNKTHQLILEAKQKPNVNAVRTRSQTRKTDLPPIREREKIVNAEEPAAIIRGELTALNLPPAEREDRELVEISSRELKKAQRECTALQACVLQAEKGNCDYQITGEPFSGSLKITLGTSVYKW</sequence>
<dbReference type="PANTHER" id="PTHR46888">
    <property type="entry name" value="ZINC KNUCKLE DOMAINCONTAINING PROTEIN-RELATED"/>
    <property type="match status" value="1"/>
</dbReference>
<dbReference type="Proteomes" id="UP000499080">
    <property type="component" value="Unassembled WGS sequence"/>
</dbReference>
<keyword evidence="2" id="KW-1185">Reference proteome</keyword>
<gene>
    <name evidence="1" type="ORF">AVEN_13854_1</name>
</gene>
<evidence type="ECO:0000313" key="2">
    <source>
        <dbReference type="Proteomes" id="UP000499080"/>
    </source>
</evidence>
<dbReference type="SUPFAM" id="SSF47353">
    <property type="entry name" value="Retrovirus capsid dimerization domain-like"/>
    <property type="match status" value="1"/>
</dbReference>
<dbReference type="OrthoDB" id="2593073at2759"/>
<name>A0A4Y2THU2_ARAVE</name>